<dbReference type="RefSeq" id="WP_160548201.1">
    <property type="nucleotide sequence ID" value="NZ_JBHLUU010000022.1"/>
</dbReference>
<evidence type="ECO:0000313" key="3">
    <source>
        <dbReference type="Proteomes" id="UP001589738"/>
    </source>
</evidence>
<feature type="transmembrane region" description="Helical" evidence="1">
    <location>
        <begin position="377"/>
        <end position="396"/>
    </location>
</feature>
<keyword evidence="1" id="KW-0472">Membrane</keyword>
<evidence type="ECO:0000313" key="2">
    <source>
        <dbReference type="EMBL" id="MFC0475057.1"/>
    </source>
</evidence>
<feature type="transmembrane region" description="Helical" evidence="1">
    <location>
        <begin position="189"/>
        <end position="208"/>
    </location>
</feature>
<accession>A0ABV6KP02</accession>
<evidence type="ECO:0000256" key="1">
    <source>
        <dbReference type="SAM" id="Phobius"/>
    </source>
</evidence>
<dbReference type="Proteomes" id="UP001589738">
    <property type="component" value="Unassembled WGS sequence"/>
</dbReference>
<keyword evidence="3" id="KW-1185">Reference proteome</keyword>
<dbReference type="PIRSF" id="PIRSF037259">
    <property type="entry name" value="EcsB_ABC"/>
    <property type="match status" value="1"/>
</dbReference>
<reference evidence="2 3" key="1">
    <citation type="submission" date="2024-09" db="EMBL/GenBank/DDBJ databases">
        <authorList>
            <person name="Sun Q."/>
            <person name="Mori K."/>
        </authorList>
    </citation>
    <scope>NUCLEOTIDE SEQUENCE [LARGE SCALE GENOMIC DNA]</scope>
    <source>
        <strain evidence="2 3">CGMCC 1.9126</strain>
    </source>
</reference>
<keyword evidence="1" id="KW-0812">Transmembrane</keyword>
<organism evidence="2 3">
    <name type="scientific">Robertmurraya beringensis</name>
    <dbReference type="NCBI Taxonomy" id="641660"/>
    <lineage>
        <taxon>Bacteria</taxon>
        <taxon>Bacillati</taxon>
        <taxon>Bacillota</taxon>
        <taxon>Bacilli</taxon>
        <taxon>Bacillales</taxon>
        <taxon>Bacillaceae</taxon>
        <taxon>Robertmurraya</taxon>
    </lineage>
</organism>
<feature type="transmembrane region" description="Helical" evidence="1">
    <location>
        <begin position="309"/>
        <end position="327"/>
    </location>
</feature>
<feature type="transmembrane region" description="Helical" evidence="1">
    <location>
        <begin position="132"/>
        <end position="153"/>
    </location>
</feature>
<feature type="transmembrane region" description="Helical" evidence="1">
    <location>
        <begin position="102"/>
        <end position="126"/>
    </location>
</feature>
<gene>
    <name evidence="2" type="ORF">ACFFHF_07275</name>
</gene>
<dbReference type="InterPro" id="IPR010288">
    <property type="entry name" value="EcsB_ABC"/>
</dbReference>
<name>A0ABV6KP02_9BACI</name>
<feature type="transmembrane region" description="Helical" evidence="1">
    <location>
        <begin position="353"/>
        <end position="371"/>
    </location>
</feature>
<sequence length="402" mass="47017">MFDALKLWRERLGTASKEVGRYSRYIFNGHIVIVLVFLLGTAAFYYQEWVKTLSSDFPVALLMAIILSLVVTISPIFTFVVDPDKVFLLALEERLQSYFNRSILLSFFIGLYLLVLFLGVLMPIYAQVTGSGFHHFLPFLVVLAGLKLLNLYIRWRVQYYVEESTQRLDTVIRFVVNGVFLYLLFNQAAIWLIGVVAFLLLLLFFTYYNQTKNKGLKWERLIQLEDRRMMSFYRLANLFTDVPKLKDEVKRRRWLDWIPSSLPYHQDATFLHLFLQTFIRGGDYLGLWIRLTVIGGLVLYFVTFGYGQILFVVLFLYLTGFQLLPLWNHHQNKLWIQLYPVKEITKKISFQKLLFVVLSIQSLLLSISIILKGDLMISAVALFAGVAFSYLFVYQYSHKKLT</sequence>
<keyword evidence="1" id="KW-1133">Transmembrane helix</keyword>
<feature type="transmembrane region" description="Helical" evidence="1">
    <location>
        <begin position="25"/>
        <end position="47"/>
    </location>
</feature>
<protein>
    <submittedName>
        <fullName evidence="2">ABC transporter permease</fullName>
    </submittedName>
</protein>
<dbReference type="EMBL" id="JBHLUU010000022">
    <property type="protein sequence ID" value="MFC0475057.1"/>
    <property type="molecule type" value="Genomic_DNA"/>
</dbReference>
<dbReference type="Pfam" id="PF05975">
    <property type="entry name" value="EcsB"/>
    <property type="match status" value="1"/>
</dbReference>
<feature type="transmembrane region" description="Helical" evidence="1">
    <location>
        <begin position="59"/>
        <end position="81"/>
    </location>
</feature>
<comment type="caution">
    <text evidence="2">The sequence shown here is derived from an EMBL/GenBank/DDBJ whole genome shotgun (WGS) entry which is preliminary data.</text>
</comment>
<proteinExistence type="predicted"/>